<sequence>MHSIQLLLAILWINTCIVFAEQKLYSTWMVDSMIAIGITPTRYYTQATFYRGVEFVYNKTQDSKYSSFLTSQLDAVLTSNGTFVDWDYTSHQLDNIRVGETLLFLYGATGDVKYKNAADFLRDQINQQKRTVSGGFWHKDPNYPNQMWLDGLFMAEPFYAQYTSMFEPDNATAWDDIVHQFDLIEFHCPNQQTGLRYHGYDESFVAVWANNVTGASPHVWDRAVGWYFMALVDVLDWLPKSHPGHSRLLGYFTKLAMGLKRNWDSQGGWWLVMDAPYPGMVGNYIESSGTAMFIYGFLKGIREGYLDKSSYNQIATRAYDAMVKRFVGRNETTAMLTWEGTVNVGSLSGNASYEYYISQPVVENHLNGAGPFVYASTEFEALQGS</sequence>
<dbReference type="GO" id="GO:0005975">
    <property type="term" value="P:carbohydrate metabolic process"/>
    <property type="evidence" value="ECO:0007669"/>
    <property type="project" value="InterPro"/>
</dbReference>
<accession>A0A364L123</accession>
<dbReference type="InterPro" id="IPR012341">
    <property type="entry name" value="6hp_glycosidase-like_sf"/>
</dbReference>
<dbReference type="STRING" id="1196081.A0A364L123"/>
<feature type="chain" id="PRO_5016876568" evidence="2">
    <location>
        <begin position="21"/>
        <end position="385"/>
    </location>
</feature>
<dbReference type="SUPFAM" id="SSF48208">
    <property type="entry name" value="Six-hairpin glycosidases"/>
    <property type="match status" value="1"/>
</dbReference>
<dbReference type="Pfam" id="PF07470">
    <property type="entry name" value="Glyco_hydro_88"/>
    <property type="match status" value="1"/>
</dbReference>
<dbReference type="Gene3D" id="1.50.10.10">
    <property type="match status" value="1"/>
</dbReference>
<protein>
    <submittedName>
        <fullName evidence="3">Uncharacterized protein</fullName>
    </submittedName>
</protein>
<evidence type="ECO:0000313" key="4">
    <source>
        <dbReference type="Proteomes" id="UP000249363"/>
    </source>
</evidence>
<comment type="caution">
    <text evidence="3">The sequence shown here is derived from an EMBL/GenBank/DDBJ whole genome shotgun (WGS) entry which is preliminary data.</text>
</comment>
<evidence type="ECO:0000313" key="3">
    <source>
        <dbReference type="EMBL" id="RAO69431.1"/>
    </source>
</evidence>
<keyword evidence="4" id="KW-1185">Reference proteome</keyword>
<feature type="signal peptide" evidence="2">
    <location>
        <begin position="1"/>
        <end position="20"/>
    </location>
</feature>
<dbReference type="GO" id="GO:0016787">
    <property type="term" value="F:hydrolase activity"/>
    <property type="evidence" value="ECO:0007669"/>
    <property type="project" value="UniProtKB-KW"/>
</dbReference>
<organism evidence="3 4">
    <name type="scientific">Talaromyces amestolkiae</name>
    <dbReference type="NCBI Taxonomy" id="1196081"/>
    <lineage>
        <taxon>Eukaryota</taxon>
        <taxon>Fungi</taxon>
        <taxon>Dikarya</taxon>
        <taxon>Ascomycota</taxon>
        <taxon>Pezizomycotina</taxon>
        <taxon>Eurotiomycetes</taxon>
        <taxon>Eurotiomycetidae</taxon>
        <taxon>Eurotiales</taxon>
        <taxon>Trichocomaceae</taxon>
        <taxon>Talaromyces</taxon>
        <taxon>Talaromyces sect. Talaromyces</taxon>
    </lineage>
</organism>
<dbReference type="InterPro" id="IPR008928">
    <property type="entry name" value="6-hairpin_glycosidase_sf"/>
</dbReference>
<reference evidence="3 4" key="1">
    <citation type="journal article" date="2017" name="Biotechnol. Biofuels">
        <title>Differential beta-glucosidase expression as a function of carbon source availability in Talaromyces amestolkiae: a genomic and proteomic approach.</title>
        <authorList>
            <person name="de Eugenio L.I."/>
            <person name="Mendez-Liter J.A."/>
            <person name="Nieto-Dominguez M."/>
            <person name="Alonso L."/>
            <person name="Gil-Munoz J."/>
            <person name="Barriuso J."/>
            <person name="Prieto A."/>
            <person name="Martinez M.J."/>
        </authorList>
    </citation>
    <scope>NUCLEOTIDE SEQUENCE [LARGE SCALE GENOMIC DNA]</scope>
    <source>
        <strain evidence="3 4">CIB</strain>
    </source>
</reference>
<dbReference type="AlphaFoldDB" id="A0A364L123"/>
<evidence type="ECO:0000256" key="2">
    <source>
        <dbReference type="SAM" id="SignalP"/>
    </source>
</evidence>
<keyword evidence="1" id="KW-0378">Hydrolase</keyword>
<dbReference type="EMBL" id="MIKG01000009">
    <property type="protein sequence ID" value="RAO69431.1"/>
    <property type="molecule type" value="Genomic_DNA"/>
</dbReference>
<gene>
    <name evidence="3" type="ORF">BHQ10_005443</name>
</gene>
<dbReference type="PANTHER" id="PTHR33886:SF9">
    <property type="entry name" value="UNSATURATED RHAMNOGALACTURONAN HYDROLASE (EUROFUNG)"/>
    <property type="match status" value="1"/>
</dbReference>
<evidence type="ECO:0000256" key="1">
    <source>
        <dbReference type="ARBA" id="ARBA00022801"/>
    </source>
</evidence>
<proteinExistence type="predicted"/>
<dbReference type="Proteomes" id="UP000249363">
    <property type="component" value="Unassembled WGS sequence"/>
</dbReference>
<keyword evidence="2" id="KW-0732">Signal</keyword>
<dbReference type="InterPro" id="IPR010905">
    <property type="entry name" value="Glyco_hydro_88"/>
</dbReference>
<dbReference type="GeneID" id="63794659"/>
<dbReference type="PANTHER" id="PTHR33886">
    <property type="entry name" value="UNSATURATED RHAMNOGALACTURONAN HYDROLASE (EUROFUNG)"/>
    <property type="match status" value="1"/>
</dbReference>
<name>A0A364L123_TALAM</name>
<dbReference type="InterPro" id="IPR052043">
    <property type="entry name" value="PolySaccharide_Degr_Enz"/>
</dbReference>
<dbReference type="OrthoDB" id="540611at2759"/>
<dbReference type="RefSeq" id="XP_040733947.1">
    <property type="nucleotide sequence ID" value="XM_040877920.1"/>
</dbReference>